<dbReference type="Gene3D" id="3.10.10.10">
    <property type="entry name" value="HIV Type 1 Reverse Transcriptase, subunit A, domain 1"/>
    <property type="match status" value="1"/>
</dbReference>
<name>A0A8S3V9N0_MYTED</name>
<comment type="caution">
    <text evidence="1">The sequence shown here is derived from an EMBL/GenBank/DDBJ whole genome shotgun (WGS) entry which is preliminary data.</text>
</comment>
<evidence type="ECO:0000313" key="2">
    <source>
        <dbReference type="Proteomes" id="UP000683360"/>
    </source>
</evidence>
<dbReference type="SUPFAM" id="SSF56672">
    <property type="entry name" value="DNA/RNA polymerases"/>
    <property type="match status" value="1"/>
</dbReference>
<dbReference type="InterPro" id="IPR043502">
    <property type="entry name" value="DNA/RNA_pol_sf"/>
</dbReference>
<proteinExistence type="predicted"/>
<dbReference type="InterPro" id="IPR050951">
    <property type="entry name" value="Retrovirus_Pol_polyprotein"/>
</dbReference>
<keyword evidence="2" id="KW-1185">Reference proteome</keyword>
<organism evidence="1 2">
    <name type="scientific">Mytilus edulis</name>
    <name type="common">Blue mussel</name>
    <dbReference type="NCBI Taxonomy" id="6550"/>
    <lineage>
        <taxon>Eukaryota</taxon>
        <taxon>Metazoa</taxon>
        <taxon>Spiralia</taxon>
        <taxon>Lophotrochozoa</taxon>
        <taxon>Mollusca</taxon>
        <taxon>Bivalvia</taxon>
        <taxon>Autobranchia</taxon>
        <taxon>Pteriomorphia</taxon>
        <taxon>Mytilida</taxon>
        <taxon>Mytiloidea</taxon>
        <taxon>Mytilidae</taxon>
        <taxon>Mytilinae</taxon>
        <taxon>Mytilus</taxon>
    </lineage>
</organism>
<dbReference type="Proteomes" id="UP000683360">
    <property type="component" value="Unassembled WGS sequence"/>
</dbReference>
<dbReference type="PANTHER" id="PTHR37984:SF5">
    <property type="entry name" value="PROTEIN NYNRIN-LIKE"/>
    <property type="match status" value="1"/>
</dbReference>
<dbReference type="OrthoDB" id="420169at2759"/>
<dbReference type="PANTHER" id="PTHR37984">
    <property type="entry name" value="PROTEIN CBG26694"/>
    <property type="match status" value="1"/>
</dbReference>
<accession>A0A8S3V9N0</accession>
<reference evidence="1" key="1">
    <citation type="submission" date="2021-03" db="EMBL/GenBank/DDBJ databases">
        <authorList>
            <person name="Bekaert M."/>
        </authorList>
    </citation>
    <scope>NUCLEOTIDE SEQUENCE</scope>
</reference>
<sequence length="553" mass="63257">MRPELKKAARNLVVAEAGKHMTTRGIAQIEMKLGNEIFTWPMYVAPIGDNVLLGCDLIDEKDITINCKRGLQLNGEWIECQTTRQIDGIARVRIKEAITIPANSEIIIAGEGYDTEGLSSRYSILEPVVEDSRKIMVARTLVDAHSWELHPVQDISEVIDLEEKKINRCGTSTNSCSIHSNHSVTLQDFLTDQGNMEAVKIPESWTESSDIRKISGAENDGNQMNKVDIQMMPDFLQDLYERSSKNLTDEVNRQKLRDLLLTNKDAFASNRTELGTCALVKHKIDTAGAAPIRQPLRRTPIRFEGEEMKNLKDQLDNGVIRPSTSPWASNVVLVRKKDQTVRTPQGQLARWIESLAQYDFDIAVRPGIKHSNADALSRLDYNDQLCEHQKRDEYKEDCKCCKGLMEDWQKFKLEIDNIKELSSKIDHRKDTESKIRVTTRQQHYKNPGTNRTWLAKYTNQEMSVFQKEDENLKILHQWMSSGSIPDRDKAASLNPAVRRYWLNWQNVVLVEGVIFQKWILDEDGKHNLQLIVPAILQKEIMINCHDTPFSGHI</sequence>
<protein>
    <submittedName>
        <fullName evidence="1">Uncharacterized protein</fullName>
    </submittedName>
</protein>
<evidence type="ECO:0000313" key="1">
    <source>
        <dbReference type="EMBL" id="CAG2254854.1"/>
    </source>
</evidence>
<dbReference type="AlphaFoldDB" id="A0A8S3V9N0"/>
<gene>
    <name evidence="1" type="ORF">MEDL_66367</name>
</gene>
<dbReference type="EMBL" id="CAJPWZ010003256">
    <property type="protein sequence ID" value="CAG2254854.1"/>
    <property type="molecule type" value="Genomic_DNA"/>
</dbReference>